<gene>
    <name evidence="2" type="ORF">ACFPTN_05325</name>
</gene>
<evidence type="ECO:0000313" key="2">
    <source>
        <dbReference type="EMBL" id="MFC5768785.1"/>
    </source>
</evidence>
<keyword evidence="3" id="KW-1185">Reference proteome</keyword>
<dbReference type="RefSeq" id="WP_096450508.1">
    <property type="nucleotide sequence ID" value="NZ_JBHSOG010000015.1"/>
</dbReference>
<protein>
    <submittedName>
        <fullName evidence="2">Cupin domain-containing protein</fullName>
    </submittedName>
</protein>
<dbReference type="Pfam" id="PF07883">
    <property type="entry name" value="Cupin_2"/>
    <property type="match status" value="1"/>
</dbReference>
<dbReference type="EMBL" id="JBHSOG010000015">
    <property type="protein sequence ID" value="MFC5768785.1"/>
    <property type="molecule type" value="Genomic_DNA"/>
</dbReference>
<feature type="domain" description="Cupin type-2" evidence="1">
    <location>
        <begin position="49"/>
        <end position="106"/>
    </location>
</feature>
<dbReference type="InterPro" id="IPR011051">
    <property type="entry name" value="RmlC_Cupin_sf"/>
</dbReference>
<evidence type="ECO:0000259" key="1">
    <source>
        <dbReference type="Pfam" id="PF07883"/>
    </source>
</evidence>
<evidence type="ECO:0000313" key="3">
    <source>
        <dbReference type="Proteomes" id="UP001595974"/>
    </source>
</evidence>
<dbReference type="InterPro" id="IPR014710">
    <property type="entry name" value="RmlC-like_jellyroll"/>
</dbReference>
<dbReference type="InterPro" id="IPR013096">
    <property type="entry name" value="Cupin_2"/>
</dbReference>
<comment type="caution">
    <text evidence="2">The sequence shown here is derived from an EMBL/GenBank/DDBJ whole genome shotgun (WGS) entry which is preliminary data.</text>
</comment>
<reference evidence="3" key="1">
    <citation type="journal article" date="2019" name="Int. J. Syst. Evol. Microbiol.">
        <title>The Global Catalogue of Microorganisms (GCM) 10K type strain sequencing project: providing services to taxonomists for standard genome sequencing and annotation.</title>
        <authorList>
            <consortium name="The Broad Institute Genomics Platform"/>
            <consortium name="The Broad Institute Genome Sequencing Center for Infectious Disease"/>
            <person name="Wu L."/>
            <person name="Ma J."/>
        </authorList>
    </citation>
    <scope>NUCLEOTIDE SEQUENCE [LARGE SCALE GENOMIC DNA]</scope>
    <source>
        <strain evidence="3">SHR3</strain>
    </source>
</reference>
<accession>A0ABW1ANL8</accession>
<dbReference type="Gene3D" id="2.60.120.10">
    <property type="entry name" value="Jelly Rolls"/>
    <property type="match status" value="1"/>
</dbReference>
<dbReference type="Proteomes" id="UP001595974">
    <property type="component" value="Unassembled WGS sequence"/>
</dbReference>
<name>A0ABW1ANL8_9RHOO</name>
<sequence length="111" mass="12136">MSGRGNLFAALPPPGAEERFDTLLDHPAARIERIASFGHASPPGFWYDQPGDEWVMLAAGRATLVLEHADGDRETLALAAGDWVFIPAHRRHRVESTSNDAIWLAVHPGKT</sequence>
<organism evidence="2 3">
    <name type="scientific">Thauera sinica</name>
    <dbReference type="NCBI Taxonomy" id="2665146"/>
    <lineage>
        <taxon>Bacteria</taxon>
        <taxon>Pseudomonadati</taxon>
        <taxon>Pseudomonadota</taxon>
        <taxon>Betaproteobacteria</taxon>
        <taxon>Rhodocyclales</taxon>
        <taxon>Zoogloeaceae</taxon>
        <taxon>Thauera</taxon>
    </lineage>
</organism>
<dbReference type="SUPFAM" id="SSF51182">
    <property type="entry name" value="RmlC-like cupins"/>
    <property type="match status" value="1"/>
</dbReference>
<proteinExistence type="predicted"/>
<dbReference type="CDD" id="cd06981">
    <property type="entry name" value="cupin_reut_a1446"/>
    <property type="match status" value="1"/>
</dbReference>